<dbReference type="InterPro" id="IPR058395">
    <property type="entry name" value="DUF8082"/>
</dbReference>
<organism evidence="2 3">
    <name type="scientific">Massilia jejuensis</name>
    <dbReference type="NCBI Taxonomy" id="648894"/>
    <lineage>
        <taxon>Bacteria</taxon>
        <taxon>Pseudomonadati</taxon>
        <taxon>Pseudomonadota</taxon>
        <taxon>Betaproteobacteria</taxon>
        <taxon>Burkholderiales</taxon>
        <taxon>Oxalobacteraceae</taxon>
        <taxon>Telluria group</taxon>
        <taxon>Massilia</taxon>
    </lineage>
</organism>
<evidence type="ECO:0000259" key="1">
    <source>
        <dbReference type="PROSITE" id="PS50104"/>
    </source>
</evidence>
<dbReference type="EMBL" id="JBHSMS010000039">
    <property type="protein sequence ID" value="MFC5511862.1"/>
    <property type="molecule type" value="Genomic_DNA"/>
</dbReference>
<keyword evidence="3" id="KW-1185">Reference proteome</keyword>
<name>A0ABW0PK60_9BURK</name>
<dbReference type="Pfam" id="PF13676">
    <property type="entry name" value="TIR_2"/>
    <property type="match status" value="1"/>
</dbReference>
<gene>
    <name evidence="2" type="ORF">ACFPOU_12105</name>
</gene>
<evidence type="ECO:0000313" key="3">
    <source>
        <dbReference type="Proteomes" id="UP001596031"/>
    </source>
</evidence>
<proteinExistence type="predicted"/>
<feature type="domain" description="TIR" evidence="1">
    <location>
        <begin position="1"/>
        <end position="124"/>
    </location>
</feature>
<reference evidence="3" key="1">
    <citation type="journal article" date="2019" name="Int. J. Syst. Evol. Microbiol.">
        <title>The Global Catalogue of Microorganisms (GCM) 10K type strain sequencing project: providing services to taxonomists for standard genome sequencing and annotation.</title>
        <authorList>
            <consortium name="The Broad Institute Genomics Platform"/>
            <consortium name="The Broad Institute Genome Sequencing Center for Infectious Disease"/>
            <person name="Wu L."/>
            <person name="Ma J."/>
        </authorList>
    </citation>
    <scope>NUCLEOTIDE SEQUENCE [LARGE SCALE GENOMIC DNA]</scope>
    <source>
        <strain evidence="3">CCUG 38813</strain>
    </source>
</reference>
<dbReference type="Gene3D" id="3.40.50.10140">
    <property type="entry name" value="Toll/interleukin-1 receptor homology (TIR) domain"/>
    <property type="match status" value="1"/>
</dbReference>
<dbReference type="RefSeq" id="WP_379721320.1">
    <property type="nucleotide sequence ID" value="NZ_JBHSMS010000039.1"/>
</dbReference>
<sequence length="230" mass="25269">MAHDVFLSHSHQDKVFADAICHSLEAHGIRCWVAPRDIRPSEDWAEAIINALDTARVLVLVFSSNSNSSPQVRREVERAVNKGLHILPLRIENVPLSKSLEYFISTQHWLDAIEGKLDFHLGQLRDCLTVLLERPVMADKMVAVATALPSTPAPAATFSRKPAGLTIDSTALARIEANLAQLIGPIARLLVQRMAPTAASPAELIARLASEIDDAVERKTFIERCHAGHN</sequence>
<evidence type="ECO:0000313" key="2">
    <source>
        <dbReference type="EMBL" id="MFC5511862.1"/>
    </source>
</evidence>
<keyword evidence="2" id="KW-0675">Receptor</keyword>
<dbReference type="Pfam" id="PF26309">
    <property type="entry name" value="DUF8082"/>
    <property type="match status" value="1"/>
</dbReference>
<dbReference type="InterPro" id="IPR000157">
    <property type="entry name" value="TIR_dom"/>
</dbReference>
<dbReference type="SUPFAM" id="SSF52200">
    <property type="entry name" value="Toll/Interleukin receptor TIR domain"/>
    <property type="match status" value="1"/>
</dbReference>
<comment type="caution">
    <text evidence="2">The sequence shown here is derived from an EMBL/GenBank/DDBJ whole genome shotgun (WGS) entry which is preliminary data.</text>
</comment>
<dbReference type="Proteomes" id="UP001596031">
    <property type="component" value="Unassembled WGS sequence"/>
</dbReference>
<dbReference type="PROSITE" id="PS50104">
    <property type="entry name" value="TIR"/>
    <property type="match status" value="1"/>
</dbReference>
<accession>A0ABW0PK60</accession>
<protein>
    <submittedName>
        <fullName evidence="2">Toll/interleukin-1 receptor domain-containing protein</fullName>
    </submittedName>
</protein>
<dbReference type="InterPro" id="IPR035897">
    <property type="entry name" value="Toll_tir_struct_dom_sf"/>
</dbReference>